<organism evidence="2 3">
    <name type="scientific">Dispira parvispora</name>
    <dbReference type="NCBI Taxonomy" id="1520584"/>
    <lineage>
        <taxon>Eukaryota</taxon>
        <taxon>Fungi</taxon>
        <taxon>Fungi incertae sedis</taxon>
        <taxon>Zoopagomycota</taxon>
        <taxon>Kickxellomycotina</taxon>
        <taxon>Dimargaritomycetes</taxon>
        <taxon>Dimargaritales</taxon>
        <taxon>Dimargaritaceae</taxon>
        <taxon>Dispira</taxon>
    </lineage>
</organism>
<protein>
    <submittedName>
        <fullName evidence="2">Uncharacterized protein</fullName>
    </submittedName>
</protein>
<dbReference type="Proteomes" id="UP001150925">
    <property type="component" value="Unassembled WGS sequence"/>
</dbReference>
<gene>
    <name evidence="2" type="ORF">IWQ62_000613</name>
</gene>
<dbReference type="AlphaFoldDB" id="A0A9W8AZT9"/>
<dbReference type="OrthoDB" id="5599036at2759"/>
<feature type="region of interest" description="Disordered" evidence="1">
    <location>
        <begin position="22"/>
        <end position="183"/>
    </location>
</feature>
<comment type="caution">
    <text evidence="2">The sequence shown here is derived from an EMBL/GenBank/DDBJ whole genome shotgun (WGS) entry which is preliminary data.</text>
</comment>
<keyword evidence="3" id="KW-1185">Reference proteome</keyword>
<dbReference type="EMBL" id="JANBPY010000057">
    <property type="protein sequence ID" value="KAJ1969460.1"/>
    <property type="molecule type" value="Genomic_DNA"/>
</dbReference>
<sequence>MLPKPPELAAAMAAQLPSRSIKDNSSLVRSPTAVPLLPISYPPSTSGPPGHHPPPPPPPPQPPQLPLSTATRPTLAPLSTVIAQAHQSNPPRPSQPSSTMVTRGPASLSNFTVSPAWSEAPGQPLPSLPPPVHVTSKSAGGPSPLPDESTRRGDHHPPPHYCSSPSMSAQTRSPGRDDGLPSQYIPRAFFENMLELRQRDLLLQEKRIQTDQELLAKSEQRDKEQRQFMESLLSQQNSFLERQTQALERLLNQHMDFCEKYLPSRSSEIT</sequence>
<feature type="compositionally biased region" description="Pro residues" evidence="1">
    <location>
        <begin position="50"/>
        <end position="65"/>
    </location>
</feature>
<feature type="compositionally biased region" description="Basic and acidic residues" evidence="1">
    <location>
        <begin position="148"/>
        <end position="157"/>
    </location>
</feature>
<evidence type="ECO:0000313" key="2">
    <source>
        <dbReference type="EMBL" id="KAJ1969460.1"/>
    </source>
</evidence>
<evidence type="ECO:0000313" key="3">
    <source>
        <dbReference type="Proteomes" id="UP001150925"/>
    </source>
</evidence>
<evidence type="ECO:0000256" key="1">
    <source>
        <dbReference type="SAM" id="MobiDB-lite"/>
    </source>
</evidence>
<reference evidence="2" key="1">
    <citation type="submission" date="2022-07" db="EMBL/GenBank/DDBJ databases">
        <title>Phylogenomic reconstructions and comparative analyses of Kickxellomycotina fungi.</title>
        <authorList>
            <person name="Reynolds N.K."/>
            <person name="Stajich J.E."/>
            <person name="Barry K."/>
            <person name="Grigoriev I.V."/>
            <person name="Crous P."/>
            <person name="Smith M.E."/>
        </authorList>
    </citation>
    <scope>NUCLEOTIDE SEQUENCE</scope>
    <source>
        <strain evidence="2">RSA 1196</strain>
    </source>
</reference>
<name>A0A9W8AZT9_9FUNG</name>
<accession>A0A9W8AZT9</accession>
<feature type="compositionally biased region" description="Pro residues" evidence="1">
    <location>
        <begin position="123"/>
        <end position="132"/>
    </location>
</feature>
<proteinExistence type="predicted"/>